<comment type="caution">
    <text evidence="1">The sequence shown here is derived from an EMBL/GenBank/DDBJ whole genome shotgun (WGS) entry which is preliminary data.</text>
</comment>
<reference evidence="1 2" key="1">
    <citation type="submission" date="2024-09" db="EMBL/GenBank/DDBJ databases">
        <title>Chromosome-scale assembly of Riccia fluitans.</title>
        <authorList>
            <person name="Paukszto L."/>
            <person name="Sawicki J."/>
            <person name="Karawczyk K."/>
            <person name="Piernik-Szablinska J."/>
            <person name="Szczecinska M."/>
            <person name="Mazdziarz M."/>
        </authorList>
    </citation>
    <scope>NUCLEOTIDE SEQUENCE [LARGE SCALE GENOMIC DNA]</scope>
    <source>
        <strain evidence="1">Rf_01</strain>
        <tissue evidence="1">Aerial parts of the thallus</tissue>
    </source>
</reference>
<evidence type="ECO:0000313" key="1">
    <source>
        <dbReference type="EMBL" id="KAL2609970.1"/>
    </source>
</evidence>
<keyword evidence="2" id="KW-1185">Reference proteome</keyword>
<protein>
    <recommendedName>
        <fullName evidence="3">Ribosomal protein S2</fullName>
    </recommendedName>
</protein>
<evidence type="ECO:0008006" key="3">
    <source>
        <dbReference type="Google" id="ProtNLM"/>
    </source>
</evidence>
<gene>
    <name evidence="1" type="ORF">R1flu_028543</name>
</gene>
<name>A0ABD1XMI7_9MARC</name>
<dbReference type="EMBL" id="JBHFFA010000008">
    <property type="protein sequence ID" value="KAL2609970.1"/>
    <property type="molecule type" value="Genomic_DNA"/>
</dbReference>
<dbReference type="Proteomes" id="UP001605036">
    <property type="component" value="Unassembled WGS sequence"/>
</dbReference>
<sequence length="76" mass="8922">MRKPGSRNKSWLGNLPEQIATCFRGLSNMMRMQDKAQRIVNKKLIARREENVTRQSKIAQRRQQNILEATAKWTLP</sequence>
<dbReference type="AlphaFoldDB" id="A0ABD1XMI7"/>
<proteinExistence type="predicted"/>
<accession>A0ABD1XMI7</accession>
<evidence type="ECO:0000313" key="2">
    <source>
        <dbReference type="Proteomes" id="UP001605036"/>
    </source>
</evidence>
<organism evidence="1 2">
    <name type="scientific">Riccia fluitans</name>
    <dbReference type="NCBI Taxonomy" id="41844"/>
    <lineage>
        <taxon>Eukaryota</taxon>
        <taxon>Viridiplantae</taxon>
        <taxon>Streptophyta</taxon>
        <taxon>Embryophyta</taxon>
        <taxon>Marchantiophyta</taxon>
        <taxon>Marchantiopsida</taxon>
        <taxon>Marchantiidae</taxon>
        <taxon>Marchantiales</taxon>
        <taxon>Ricciaceae</taxon>
        <taxon>Riccia</taxon>
    </lineage>
</organism>